<dbReference type="Pfam" id="PF00249">
    <property type="entry name" value="Myb_DNA-binding"/>
    <property type="match status" value="1"/>
</dbReference>
<dbReference type="InterPro" id="IPR009057">
    <property type="entry name" value="Homeodomain-like_sf"/>
</dbReference>
<reference evidence="3" key="1">
    <citation type="submission" date="2023-06" db="EMBL/GenBank/DDBJ databases">
        <authorList>
            <person name="Kurt Z."/>
        </authorList>
    </citation>
    <scope>NUCLEOTIDE SEQUENCE</scope>
</reference>
<dbReference type="InterPro" id="IPR001005">
    <property type="entry name" value="SANT/Myb"/>
</dbReference>
<dbReference type="SMART" id="SM00717">
    <property type="entry name" value="SANT"/>
    <property type="match status" value="1"/>
</dbReference>
<gene>
    <name evidence="3" type="ORF">HINF_LOCUS41127</name>
    <name evidence="4" type="ORF">HINF_LOCUS52602</name>
</gene>
<dbReference type="AlphaFoldDB" id="A0AA86QC94"/>
<dbReference type="EMBL" id="CAXDID020000263">
    <property type="protein sequence ID" value="CAL6066691.1"/>
    <property type="molecule type" value="Genomic_DNA"/>
</dbReference>
<accession>A0AA86QC94</accession>
<keyword evidence="3" id="KW-0238">DNA-binding</keyword>
<dbReference type="CDD" id="cd00167">
    <property type="entry name" value="SANT"/>
    <property type="match status" value="1"/>
</dbReference>
<evidence type="ECO:0000259" key="1">
    <source>
        <dbReference type="PROSITE" id="PS50090"/>
    </source>
</evidence>
<sequence>MKQKKWTLADCETLLKAVEKCKNNNRIDWAVVTIFLPGRTPVQCKSQYTAKLHYKSMDKVNMKWDLDANLLLCANIEVFGQNWKLLSEELYFNKVTSQALKKQFILISQHIIKNCEQFVDYLISSQFICLDEKSFSFYMFCIGLRYRLQKELNQYTPMPRIYDIMPNYKSEMSAANSNQLIYQPFYQKLENTFKIHEVIPLIEKMIQLSPYATTIYLCQQFDKQRKTVHKLFL</sequence>
<dbReference type="InterPro" id="IPR017930">
    <property type="entry name" value="Myb_dom"/>
</dbReference>
<proteinExistence type="predicted"/>
<dbReference type="SUPFAM" id="SSF46689">
    <property type="entry name" value="Homeodomain-like"/>
    <property type="match status" value="1"/>
</dbReference>
<organism evidence="3">
    <name type="scientific">Hexamita inflata</name>
    <dbReference type="NCBI Taxonomy" id="28002"/>
    <lineage>
        <taxon>Eukaryota</taxon>
        <taxon>Metamonada</taxon>
        <taxon>Diplomonadida</taxon>
        <taxon>Hexamitidae</taxon>
        <taxon>Hexamitinae</taxon>
        <taxon>Hexamita</taxon>
    </lineage>
</organism>
<comment type="caution">
    <text evidence="3">The sequence shown here is derived from an EMBL/GenBank/DDBJ whole genome shotgun (WGS) entry which is preliminary data.</text>
</comment>
<dbReference type="PROSITE" id="PS50090">
    <property type="entry name" value="MYB_LIKE"/>
    <property type="match status" value="1"/>
</dbReference>
<keyword evidence="5" id="KW-1185">Reference proteome</keyword>
<protein>
    <submittedName>
        <fullName evidence="3">Myb-like DNA-binding domain-containing protein</fullName>
    </submittedName>
    <submittedName>
        <fullName evidence="4">Myb-like_DNA-binding domain-containing protein</fullName>
    </submittedName>
</protein>
<feature type="domain" description="Myb-like" evidence="1">
    <location>
        <begin position="1"/>
        <end position="52"/>
    </location>
</feature>
<evidence type="ECO:0000313" key="5">
    <source>
        <dbReference type="Proteomes" id="UP001642409"/>
    </source>
</evidence>
<dbReference type="Gene3D" id="1.10.10.60">
    <property type="entry name" value="Homeodomain-like"/>
    <property type="match status" value="1"/>
</dbReference>
<reference evidence="4 5" key="2">
    <citation type="submission" date="2024-07" db="EMBL/GenBank/DDBJ databases">
        <authorList>
            <person name="Akdeniz Z."/>
        </authorList>
    </citation>
    <scope>NUCLEOTIDE SEQUENCE [LARGE SCALE GENOMIC DNA]</scope>
</reference>
<evidence type="ECO:0000313" key="4">
    <source>
        <dbReference type="EMBL" id="CAL6066691.1"/>
    </source>
</evidence>
<name>A0AA86QC94_9EUKA</name>
<dbReference type="EMBL" id="CATOUU010000839">
    <property type="protein sequence ID" value="CAI9953482.1"/>
    <property type="molecule type" value="Genomic_DNA"/>
</dbReference>
<dbReference type="Proteomes" id="UP001642409">
    <property type="component" value="Unassembled WGS sequence"/>
</dbReference>
<evidence type="ECO:0000313" key="3">
    <source>
        <dbReference type="EMBL" id="CAI9953482.1"/>
    </source>
</evidence>
<dbReference type="PROSITE" id="PS51294">
    <property type="entry name" value="HTH_MYB"/>
    <property type="match status" value="1"/>
</dbReference>
<dbReference type="GO" id="GO:0003677">
    <property type="term" value="F:DNA binding"/>
    <property type="evidence" value="ECO:0007669"/>
    <property type="project" value="UniProtKB-KW"/>
</dbReference>
<evidence type="ECO:0000259" key="2">
    <source>
        <dbReference type="PROSITE" id="PS51294"/>
    </source>
</evidence>
<feature type="domain" description="HTH myb-type" evidence="2">
    <location>
        <begin position="1"/>
        <end position="56"/>
    </location>
</feature>